<dbReference type="PANTHER" id="PTHR30137:SF19">
    <property type="entry name" value="LUCIFERASE-LIKE MONOOXYGENASE"/>
    <property type="match status" value="1"/>
</dbReference>
<dbReference type="Pfam" id="PF00296">
    <property type="entry name" value="Bac_luciferase"/>
    <property type="match status" value="1"/>
</dbReference>
<sequence length="334" mass="37286">MISLSILDYSPIDEGMAAGEALQQTTRLAQMAEQLGFKRFWVAEHHQVFSVAGSSPEMLMMHLAGATEKIRIGSGGVMLPHYSSYKVAENFRLLEALHPGRIDLGIGRSRSYRLVNKALNESKGIPVSYEQQIADIQKYFTDDTESEHRFKKLRATPVSGTAPDMWVLGTGEGSAKVAAEAGAGYVYAHFAKPLKSSARLFRAYEEQFQPTKLQDAPKTMVSVFVVVGETEEEAQELARAFDLWLLFIESETPPPYYPSVETAAQRGFSTSEKEKVERNRKRMLVGTAEDVKRQIEEIAEVFQTDEILVIPNVAGAENRMKGIRLLSEAFELEE</sequence>
<dbReference type="EC" id="1.-.-.-" evidence="3"/>
<evidence type="ECO:0000313" key="3">
    <source>
        <dbReference type="EMBL" id="MFC3210282.1"/>
    </source>
</evidence>
<dbReference type="InterPro" id="IPR011251">
    <property type="entry name" value="Luciferase-like_dom"/>
</dbReference>
<accession>A0ABV7KLF4</accession>
<name>A0ABV7KLF4_PLAOK</name>
<reference evidence="4" key="1">
    <citation type="journal article" date="2019" name="Int. J. Syst. Evol. Microbiol.">
        <title>The Global Catalogue of Microorganisms (GCM) 10K type strain sequencing project: providing services to taxonomists for standard genome sequencing and annotation.</title>
        <authorList>
            <consortium name="The Broad Institute Genomics Platform"/>
            <consortium name="The Broad Institute Genome Sequencing Center for Infectious Disease"/>
            <person name="Wu L."/>
            <person name="Ma J."/>
        </authorList>
    </citation>
    <scope>NUCLEOTIDE SEQUENCE [LARGE SCALE GENOMIC DNA]</scope>
    <source>
        <strain evidence="4">CCM 320</strain>
    </source>
</reference>
<evidence type="ECO:0000256" key="1">
    <source>
        <dbReference type="ARBA" id="ARBA00007789"/>
    </source>
</evidence>
<evidence type="ECO:0000313" key="4">
    <source>
        <dbReference type="Proteomes" id="UP001595625"/>
    </source>
</evidence>
<comment type="caution">
    <text evidence="3">The sequence shown here is derived from an EMBL/GenBank/DDBJ whole genome shotgun (WGS) entry which is preliminary data.</text>
</comment>
<protein>
    <submittedName>
        <fullName evidence="3">LLM class flavin-dependent oxidoreductase</fullName>
        <ecNumber evidence="3">1.-.-.-</ecNumber>
    </submittedName>
</protein>
<dbReference type="RefSeq" id="WP_117313123.1">
    <property type="nucleotide sequence ID" value="NZ_JBHRUJ010000004.1"/>
</dbReference>
<dbReference type="GO" id="GO:0016491">
    <property type="term" value="F:oxidoreductase activity"/>
    <property type="evidence" value="ECO:0007669"/>
    <property type="project" value="UniProtKB-KW"/>
</dbReference>
<dbReference type="InterPro" id="IPR050766">
    <property type="entry name" value="Bact_Lucif_Oxidored"/>
</dbReference>
<dbReference type="PANTHER" id="PTHR30137">
    <property type="entry name" value="LUCIFERASE-LIKE MONOOXYGENASE"/>
    <property type="match status" value="1"/>
</dbReference>
<comment type="similarity">
    <text evidence="1">To bacterial alkanal monooxygenase alpha and beta chains.</text>
</comment>
<organism evidence="3 4">
    <name type="scientific">Planomicrobium okeanokoites</name>
    <name type="common">Planococcus okeanokoites</name>
    <name type="synonym">Flavobacterium okeanokoites</name>
    <dbReference type="NCBI Taxonomy" id="244"/>
    <lineage>
        <taxon>Bacteria</taxon>
        <taxon>Bacillati</taxon>
        <taxon>Bacillota</taxon>
        <taxon>Bacilli</taxon>
        <taxon>Bacillales</taxon>
        <taxon>Caryophanaceae</taxon>
        <taxon>Planomicrobium</taxon>
    </lineage>
</organism>
<dbReference type="CDD" id="cd00347">
    <property type="entry name" value="Flavin_utilizing_monoxygenases"/>
    <property type="match status" value="1"/>
</dbReference>
<dbReference type="NCBIfam" id="TIGR03558">
    <property type="entry name" value="oxido_grp_1"/>
    <property type="match status" value="1"/>
</dbReference>
<dbReference type="SUPFAM" id="SSF51679">
    <property type="entry name" value="Bacterial luciferase-like"/>
    <property type="match status" value="1"/>
</dbReference>
<dbReference type="InterPro" id="IPR036661">
    <property type="entry name" value="Luciferase-like_sf"/>
</dbReference>
<dbReference type="Proteomes" id="UP001595625">
    <property type="component" value="Unassembled WGS sequence"/>
</dbReference>
<proteinExistence type="predicted"/>
<evidence type="ECO:0000259" key="2">
    <source>
        <dbReference type="Pfam" id="PF00296"/>
    </source>
</evidence>
<keyword evidence="3" id="KW-0560">Oxidoreductase</keyword>
<dbReference type="EMBL" id="JBHRUJ010000004">
    <property type="protein sequence ID" value="MFC3210282.1"/>
    <property type="molecule type" value="Genomic_DNA"/>
</dbReference>
<feature type="domain" description="Luciferase-like" evidence="2">
    <location>
        <begin position="13"/>
        <end position="300"/>
    </location>
</feature>
<dbReference type="Gene3D" id="3.20.20.30">
    <property type="entry name" value="Luciferase-like domain"/>
    <property type="match status" value="1"/>
</dbReference>
<keyword evidence="4" id="KW-1185">Reference proteome</keyword>
<gene>
    <name evidence="3" type="ORF">ACFOEJ_04225</name>
</gene>
<dbReference type="InterPro" id="IPR019949">
    <property type="entry name" value="CmoO-like"/>
</dbReference>